<comment type="catalytic activity">
    <reaction evidence="1">
        <text>ATP + protein L-histidine = ADP + protein N-phospho-L-histidine.</text>
        <dbReference type="EC" id="2.7.13.3"/>
    </reaction>
</comment>
<dbReference type="InterPro" id="IPR001610">
    <property type="entry name" value="PAC"/>
</dbReference>
<dbReference type="Pfam" id="PF00512">
    <property type="entry name" value="HisKA"/>
    <property type="match status" value="1"/>
</dbReference>
<dbReference type="InterPro" id="IPR036097">
    <property type="entry name" value="HisK_dim/P_sf"/>
</dbReference>
<accession>A0A6J4J9W4</accession>
<evidence type="ECO:0000256" key="12">
    <source>
        <dbReference type="ARBA" id="ARBA00023136"/>
    </source>
</evidence>
<dbReference type="InterPro" id="IPR003661">
    <property type="entry name" value="HisK_dim/P_dom"/>
</dbReference>
<dbReference type="SMART" id="SM00388">
    <property type="entry name" value="HisKA"/>
    <property type="match status" value="1"/>
</dbReference>
<feature type="domain" description="Histidine kinase" evidence="15">
    <location>
        <begin position="455"/>
        <end position="674"/>
    </location>
</feature>
<dbReference type="SUPFAM" id="SSF55785">
    <property type="entry name" value="PYP-like sensor domain (PAS domain)"/>
    <property type="match status" value="2"/>
</dbReference>
<keyword evidence="18" id="KW-0418">Kinase</keyword>
<feature type="domain" description="Response regulatory" evidence="16">
    <location>
        <begin position="8"/>
        <end position="125"/>
    </location>
</feature>
<dbReference type="PRINTS" id="PR00344">
    <property type="entry name" value="BCTRLSENSOR"/>
</dbReference>
<feature type="domain" description="Response regulatory" evidence="16">
    <location>
        <begin position="700"/>
        <end position="811"/>
    </location>
</feature>
<dbReference type="InterPro" id="IPR036890">
    <property type="entry name" value="HATPase_C_sf"/>
</dbReference>
<feature type="coiled-coil region" evidence="14">
    <location>
        <begin position="412"/>
        <end position="439"/>
    </location>
</feature>
<dbReference type="PROSITE" id="PS50113">
    <property type="entry name" value="PAC"/>
    <property type="match status" value="2"/>
</dbReference>
<dbReference type="AlphaFoldDB" id="A0A6J4J9W4"/>
<dbReference type="InterPro" id="IPR001789">
    <property type="entry name" value="Sig_transdc_resp-reg_receiver"/>
</dbReference>
<dbReference type="PROSITE" id="PS50110">
    <property type="entry name" value="RESPONSE_REGULATORY"/>
    <property type="match status" value="2"/>
</dbReference>
<feature type="domain" description="PAC" evidence="17">
    <location>
        <begin position="365"/>
        <end position="417"/>
    </location>
</feature>
<keyword evidence="4" id="KW-1003">Cell membrane</keyword>
<evidence type="ECO:0000256" key="10">
    <source>
        <dbReference type="ARBA" id="ARBA00022741"/>
    </source>
</evidence>
<dbReference type="InterPro" id="IPR035965">
    <property type="entry name" value="PAS-like_dom_sf"/>
</dbReference>
<protein>
    <recommendedName>
        <fullName evidence="3">histidine kinase</fullName>
        <ecNumber evidence="3">2.7.13.3</ecNumber>
    </recommendedName>
</protein>
<dbReference type="CDD" id="cd00082">
    <property type="entry name" value="HisKA"/>
    <property type="match status" value="1"/>
</dbReference>
<reference evidence="18" key="1">
    <citation type="submission" date="2020-02" db="EMBL/GenBank/DDBJ databases">
        <authorList>
            <person name="Meier V. D."/>
        </authorList>
    </citation>
    <scope>NUCLEOTIDE SEQUENCE</scope>
    <source>
        <strain evidence="18">AVDCRST_MAG27</strain>
    </source>
</reference>
<feature type="domain" description="PAC" evidence="17">
    <location>
        <begin position="237"/>
        <end position="289"/>
    </location>
</feature>
<sequence length="829" mass="91051">MCQQDAVNILLVDDQPAKLLSYEVVLQELGENLIRASSAREAFEHLLRTEVAVILIDVVMPDLDGFELATMIREHPRFERTAIIFVSAVHMTDLDRLRGYEVGAVDYLPVPVVPDLLRAKVRLFVDLYRKTRQLERLNIELERRVKERTIALETSTARLQESEQRRSLALAAGHMGSWEWDLASDAQLWDEGQHCIFGTDTFQFVPTGQAAMAFVHHEDREGLQAVVLEAIRNGSPYNTEFRIVQASGDIRWCVIGAAPTLDRTGRPTRFSGVTHDITERKKAEAALRESEERLRIAQETSGIGIWDWDLLSDQIVHIGEVYRSWGVDRDVSEPPSATFQRIVHPDDRSAAWTEIQAAIHGERPYQLELRIVGMDGTIRWLASRAEVIRDRTGRPIRIIGTDIDVTERRRAADILAEANAELERRVEERTRESEAALAQVHEMQKMESLGKVTGGVAHDFNNLLMAILGNLSLLRKRLTLDSRTARLVDGAIQGAERGAALTKRMLAFARRQELKPQAIDVEQLVQGMTDLLRQSLGPAVEVVLDFPASMPPLKIDPNQLELALLNLAVNARDAMPMGGRFTVAAQHGTSPEPSLQLPSGGYVCVSVADTGVGMDEGTLKRATEPFFTTKEVGKGTGLGLSMVHGLAAQSGGAMRIVSRPGFGTVVELWLPVAKDGSNVKTQAGPEAAPIAHAGPVQSCRVLLVDDDPLIRTGTLAMLEDLGHVVVEASSAAQAFDILSSGEVFDLVVTDFAMPGATGLELTERIEARWPELPILLVTGYADLAESEFGGRARLSKPYGQDQLAAQIMQLVAAPSESNVIPMRPAQNGG</sequence>
<dbReference type="InterPro" id="IPR000014">
    <property type="entry name" value="PAS"/>
</dbReference>
<dbReference type="SUPFAM" id="SSF52172">
    <property type="entry name" value="CheY-like"/>
    <property type="match status" value="2"/>
</dbReference>
<dbReference type="PANTHER" id="PTHR43065:SF42">
    <property type="entry name" value="TWO-COMPONENT SENSOR PPRA"/>
    <property type="match status" value="1"/>
</dbReference>
<evidence type="ECO:0000256" key="13">
    <source>
        <dbReference type="PROSITE-ProRule" id="PRU00169"/>
    </source>
</evidence>
<dbReference type="Gene3D" id="1.10.287.130">
    <property type="match status" value="1"/>
</dbReference>
<evidence type="ECO:0000256" key="7">
    <source>
        <dbReference type="ARBA" id="ARBA00022679"/>
    </source>
</evidence>
<evidence type="ECO:0000256" key="5">
    <source>
        <dbReference type="ARBA" id="ARBA00022519"/>
    </source>
</evidence>
<evidence type="ECO:0000259" key="16">
    <source>
        <dbReference type="PROSITE" id="PS50110"/>
    </source>
</evidence>
<dbReference type="GO" id="GO:0005886">
    <property type="term" value="C:plasma membrane"/>
    <property type="evidence" value="ECO:0007669"/>
    <property type="project" value="UniProtKB-SubCell"/>
</dbReference>
<keyword evidence="8" id="KW-0812">Transmembrane</keyword>
<dbReference type="Gene3D" id="3.40.50.2300">
    <property type="match status" value="2"/>
</dbReference>
<evidence type="ECO:0000256" key="9">
    <source>
        <dbReference type="ARBA" id="ARBA00022737"/>
    </source>
</evidence>
<dbReference type="InterPro" id="IPR005467">
    <property type="entry name" value="His_kinase_dom"/>
</dbReference>
<evidence type="ECO:0000313" key="18">
    <source>
        <dbReference type="EMBL" id="CAA9272381.1"/>
    </source>
</evidence>
<dbReference type="SMART" id="SM00387">
    <property type="entry name" value="HATPase_c"/>
    <property type="match status" value="1"/>
</dbReference>
<dbReference type="InterPro" id="IPR003594">
    <property type="entry name" value="HATPase_dom"/>
</dbReference>
<evidence type="ECO:0000256" key="4">
    <source>
        <dbReference type="ARBA" id="ARBA00022475"/>
    </source>
</evidence>
<dbReference type="SMART" id="SM00086">
    <property type="entry name" value="PAC"/>
    <property type="match status" value="2"/>
</dbReference>
<dbReference type="CDD" id="cd00130">
    <property type="entry name" value="PAS"/>
    <property type="match status" value="2"/>
</dbReference>
<comment type="subcellular location">
    <subcellularLocation>
        <location evidence="2">Cell inner membrane</location>
        <topology evidence="2">Multi-pass membrane protein</topology>
    </subcellularLocation>
</comment>
<dbReference type="InterPro" id="IPR011006">
    <property type="entry name" value="CheY-like_superfamily"/>
</dbReference>
<keyword evidence="7 18" id="KW-0808">Transferase</keyword>
<organism evidence="18">
    <name type="scientific">uncultured Craurococcus sp</name>
    <dbReference type="NCBI Taxonomy" id="1135998"/>
    <lineage>
        <taxon>Bacteria</taxon>
        <taxon>Pseudomonadati</taxon>
        <taxon>Pseudomonadota</taxon>
        <taxon>Alphaproteobacteria</taxon>
        <taxon>Acetobacterales</taxon>
        <taxon>Acetobacteraceae</taxon>
        <taxon>Craurococcus</taxon>
        <taxon>environmental samples</taxon>
    </lineage>
</organism>
<keyword evidence="9" id="KW-0677">Repeat</keyword>
<evidence type="ECO:0000256" key="3">
    <source>
        <dbReference type="ARBA" id="ARBA00012438"/>
    </source>
</evidence>
<dbReference type="GO" id="GO:0000166">
    <property type="term" value="F:nucleotide binding"/>
    <property type="evidence" value="ECO:0007669"/>
    <property type="project" value="UniProtKB-KW"/>
</dbReference>
<dbReference type="SUPFAM" id="SSF47384">
    <property type="entry name" value="Homodimeric domain of signal transducing histidine kinase"/>
    <property type="match status" value="1"/>
</dbReference>
<dbReference type="Gene3D" id="3.30.450.20">
    <property type="entry name" value="PAS domain"/>
    <property type="match status" value="2"/>
</dbReference>
<dbReference type="InterPro" id="IPR013655">
    <property type="entry name" value="PAS_fold_3"/>
</dbReference>
<dbReference type="InterPro" id="IPR004358">
    <property type="entry name" value="Sig_transdc_His_kin-like_C"/>
</dbReference>
<evidence type="ECO:0000256" key="6">
    <source>
        <dbReference type="ARBA" id="ARBA00022553"/>
    </source>
</evidence>
<keyword evidence="14" id="KW-0175">Coiled coil</keyword>
<evidence type="ECO:0000259" key="15">
    <source>
        <dbReference type="PROSITE" id="PS50109"/>
    </source>
</evidence>
<dbReference type="Pfam" id="PF00072">
    <property type="entry name" value="Response_reg"/>
    <property type="match status" value="2"/>
</dbReference>
<evidence type="ECO:0000256" key="8">
    <source>
        <dbReference type="ARBA" id="ARBA00022692"/>
    </source>
</evidence>
<feature type="modified residue" description="4-aspartylphosphate" evidence="13">
    <location>
        <position position="750"/>
    </location>
</feature>
<dbReference type="Pfam" id="PF08447">
    <property type="entry name" value="PAS_3"/>
    <property type="match status" value="2"/>
</dbReference>
<feature type="modified residue" description="4-aspartylphosphate" evidence="13">
    <location>
        <position position="57"/>
    </location>
</feature>
<evidence type="ECO:0000256" key="11">
    <source>
        <dbReference type="ARBA" id="ARBA00022989"/>
    </source>
</evidence>
<dbReference type="Gene3D" id="2.10.70.100">
    <property type="match status" value="2"/>
</dbReference>
<dbReference type="SUPFAM" id="SSF55874">
    <property type="entry name" value="ATPase domain of HSP90 chaperone/DNA topoisomerase II/histidine kinase"/>
    <property type="match status" value="1"/>
</dbReference>
<dbReference type="PROSITE" id="PS50109">
    <property type="entry name" value="HIS_KIN"/>
    <property type="match status" value="1"/>
</dbReference>
<dbReference type="InterPro" id="IPR000700">
    <property type="entry name" value="PAS-assoc_C"/>
</dbReference>
<dbReference type="Gene3D" id="3.30.565.10">
    <property type="entry name" value="Histidine kinase-like ATPase, C-terminal domain"/>
    <property type="match status" value="1"/>
</dbReference>
<name>A0A6J4J9W4_9PROT</name>
<dbReference type="GO" id="GO:0000155">
    <property type="term" value="F:phosphorelay sensor kinase activity"/>
    <property type="evidence" value="ECO:0007669"/>
    <property type="project" value="InterPro"/>
</dbReference>
<keyword evidence="12" id="KW-0472">Membrane</keyword>
<dbReference type="FunFam" id="2.10.70.100:FF:000001">
    <property type="entry name" value="Sensory transduction histidine kinase"/>
    <property type="match status" value="1"/>
</dbReference>
<evidence type="ECO:0000256" key="2">
    <source>
        <dbReference type="ARBA" id="ARBA00004429"/>
    </source>
</evidence>
<evidence type="ECO:0000256" key="1">
    <source>
        <dbReference type="ARBA" id="ARBA00000085"/>
    </source>
</evidence>
<keyword evidence="6 13" id="KW-0597">Phosphoprotein</keyword>
<dbReference type="Pfam" id="PF02518">
    <property type="entry name" value="HATPase_c"/>
    <property type="match status" value="1"/>
</dbReference>
<keyword evidence="5" id="KW-0997">Cell inner membrane</keyword>
<keyword evidence="11" id="KW-1133">Transmembrane helix</keyword>
<dbReference type="EMBL" id="CADCTD010000149">
    <property type="protein sequence ID" value="CAA9272381.1"/>
    <property type="molecule type" value="Genomic_DNA"/>
</dbReference>
<dbReference type="EC" id="2.7.13.3" evidence="3"/>
<evidence type="ECO:0000259" key="17">
    <source>
        <dbReference type="PROSITE" id="PS50113"/>
    </source>
</evidence>
<proteinExistence type="predicted"/>
<dbReference type="NCBIfam" id="TIGR00229">
    <property type="entry name" value="sensory_box"/>
    <property type="match status" value="2"/>
</dbReference>
<keyword evidence="10" id="KW-0547">Nucleotide-binding</keyword>
<dbReference type="PANTHER" id="PTHR43065">
    <property type="entry name" value="SENSOR HISTIDINE KINASE"/>
    <property type="match status" value="1"/>
</dbReference>
<evidence type="ECO:0000256" key="14">
    <source>
        <dbReference type="SAM" id="Coils"/>
    </source>
</evidence>
<gene>
    <name evidence="18" type="ORF">AVDCRST_MAG27-3177</name>
</gene>
<dbReference type="SMART" id="SM00448">
    <property type="entry name" value="REC"/>
    <property type="match status" value="2"/>
</dbReference>